<dbReference type="Pfam" id="PF00583">
    <property type="entry name" value="Acetyltransf_1"/>
    <property type="match status" value="1"/>
</dbReference>
<reference evidence="2 3" key="1">
    <citation type="submission" date="2019-06" db="EMBL/GenBank/DDBJ databases">
        <title>Sorghum-associated microbial communities from plants grown in Nebraska, USA.</title>
        <authorList>
            <person name="Schachtman D."/>
        </authorList>
    </citation>
    <scope>NUCLEOTIDE SEQUENCE [LARGE SCALE GENOMIC DNA]</scope>
    <source>
        <strain evidence="2 3">2482</strain>
    </source>
</reference>
<name>A0A561CK89_9BACI</name>
<organism evidence="2 3">
    <name type="scientific">Neobacillus bataviensis</name>
    <dbReference type="NCBI Taxonomy" id="220685"/>
    <lineage>
        <taxon>Bacteria</taxon>
        <taxon>Bacillati</taxon>
        <taxon>Bacillota</taxon>
        <taxon>Bacilli</taxon>
        <taxon>Bacillales</taxon>
        <taxon>Bacillaceae</taxon>
        <taxon>Neobacillus</taxon>
    </lineage>
</organism>
<sequence length="182" mass="21568">MEFLTFDQWDNHLWDRVRPIYDQAFADKGAKPEKIIRNMFRKQLCFLHIGLDDGRVAAMALTGKLKEANSLLIDYLAVNEELRGQGIGIHLLKYIKDWAMTSENYNSLIIEVEAEETPENQARVAFWKRCGFVLTEYIHQYIWVHEPYQAMYKKLRPDTKLSTDGKILFTYIEQFHKESFKR</sequence>
<keyword evidence="2" id="KW-0808">Transferase</keyword>
<proteinExistence type="predicted"/>
<dbReference type="InterPro" id="IPR016181">
    <property type="entry name" value="Acyl_CoA_acyltransferase"/>
</dbReference>
<dbReference type="GO" id="GO:0016747">
    <property type="term" value="F:acyltransferase activity, transferring groups other than amino-acyl groups"/>
    <property type="evidence" value="ECO:0007669"/>
    <property type="project" value="InterPro"/>
</dbReference>
<evidence type="ECO:0000259" key="1">
    <source>
        <dbReference type="PROSITE" id="PS51186"/>
    </source>
</evidence>
<dbReference type="SUPFAM" id="SSF55729">
    <property type="entry name" value="Acyl-CoA N-acyltransferases (Nat)"/>
    <property type="match status" value="1"/>
</dbReference>
<dbReference type="AlphaFoldDB" id="A0A561CK89"/>
<dbReference type="CDD" id="cd04301">
    <property type="entry name" value="NAT_SF"/>
    <property type="match status" value="1"/>
</dbReference>
<comment type="caution">
    <text evidence="2">The sequence shown here is derived from an EMBL/GenBank/DDBJ whole genome shotgun (WGS) entry which is preliminary data.</text>
</comment>
<protein>
    <submittedName>
        <fullName evidence="2">Acetyltransferase (GNAT) family protein</fullName>
    </submittedName>
</protein>
<keyword evidence="3" id="KW-1185">Reference proteome</keyword>
<dbReference type="RefSeq" id="WP_144568170.1">
    <property type="nucleotide sequence ID" value="NZ_VIVN01000021.1"/>
</dbReference>
<gene>
    <name evidence="2" type="ORF">FB550_12147</name>
</gene>
<dbReference type="EMBL" id="VIVN01000021">
    <property type="protein sequence ID" value="TWD91605.1"/>
    <property type="molecule type" value="Genomic_DNA"/>
</dbReference>
<accession>A0A561CK89</accession>
<evidence type="ECO:0000313" key="2">
    <source>
        <dbReference type="EMBL" id="TWD91605.1"/>
    </source>
</evidence>
<feature type="domain" description="N-acetyltransferase" evidence="1">
    <location>
        <begin position="1"/>
        <end position="158"/>
    </location>
</feature>
<dbReference type="Proteomes" id="UP000319671">
    <property type="component" value="Unassembled WGS sequence"/>
</dbReference>
<dbReference type="Gene3D" id="3.40.630.30">
    <property type="match status" value="1"/>
</dbReference>
<evidence type="ECO:0000313" key="3">
    <source>
        <dbReference type="Proteomes" id="UP000319671"/>
    </source>
</evidence>
<dbReference type="PROSITE" id="PS51186">
    <property type="entry name" value="GNAT"/>
    <property type="match status" value="1"/>
</dbReference>
<dbReference type="InterPro" id="IPR000182">
    <property type="entry name" value="GNAT_dom"/>
</dbReference>